<organism evidence="1 2">
    <name type="scientific">Ideonella aquatica</name>
    <dbReference type="NCBI Taxonomy" id="2824119"/>
    <lineage>
        <taxon>Bacteria</taxon>
        <taxon>Pseudomonadati</taxon>
        <taxon>Pseudomonadota</taxon>
        <taxon>Betaproteobacteria</taxon>
        <taxon>Burkholderiales</taxon>
        <taxon>Sphaerotilaceae</taxon>
        <taxon>Ideonella</taxon>
    </lineage>
</organism>
<protein>
    <submittedName>
        <fullName evidence="1">Uncharacterized protein</fullName>
    </submittedName>
</protein>
<reference evidence="1" key="1">
    <citation type="submission" date="2021-04" db="EMBL/GenBank/DDBJ databases">
        <title>The genome sequence of Ideonella sp. 4Y11.</title>
        <authorList>
            <person name="Liu Y."/>
        </authorList>
    </citation>
    <scope>NUCLEOTIDE SEQUENCE</scope>
    <source>
        <strain evidence="1">4Y11</strain>
    </source>
</reference>
<name>A0A940YN26_9BURK</name>
<dbReference type="EMBL" id="JAGQDE010000005">
    <property type="protein sequence ID" value="MBQ0958943.1"/>
    <property type="molecule type" value="Genomic_DNA"/>
</dbReference>
<evidence type="ECO:0000313" key="2">
    <source>
        <dbReference type="Proteomes" id="UP000678374"/>
    </source>
</evidence>
<keyword evidence="2" id="KW-1185">Reference proteome</keyword>
<comment type="caution">
    <text evidence="1">The sequence shown here is derived from an EMBL/GenBank/DDBJ whole genome shotgun (WGS) entry which is preliminary data.</text>
</comment>
<gene>
    <name evidence="1" type="ORF">KAK06_08220</name>
</gene>
<sequence>MSTLQRFKVVMHDEDAPALTLGTVAVDEQGQLSILDTALAEDDRLQTVVDELNAEQALHQEAAPPPGAPRFGVYTRPVARGTPGFLAALREHLRRYHDIELQDA</sequence>
<accession>A0A940YN26</accession>
<dbReference type="AlphaFoldDB" id="A0A940YN26"/>
<dbReference type="RefSeq" id="WP_210801454.1">
    <property type="nucleotide sequence ID" value="NZ_JAGQDE010000005.1"/>
</dbReference>
<evidence type="ECO:0000313" key="1">
    <source>
        <dbReference type="EMBL" id="MBQ0958943.1"/>
    </source>
</evidence>
<proteinExistence type="predicted"/>
<dbReference type="Proteomes" id="UP000678374">
    <property type="component" value="Unassembled WGS sequence"/>
</dbReference>